<dbReference type="OrthoDB" id="443177at2759"/>
<sequence length="398" mass="44496">QELDHPWTSRQRMLKRCRRVSLEELQDNYDADRMQHPRVEISRDLASPALSEDDLFPSVSTALVGFARFLLNLVGILDFQEGLPWQVLSGFSILVPSFVSAGTVALNIMAGDDFRLNTSILCYVVGGLLATLSLRRAGITALLGPVERRFDEYAEEMGFLQDWRKVSLRRFCEVTAMYVFMVSCRVLASVITKDVTYGSAVGGGLATAFPGFTFSLIALTLSLICYCQLHVCCGLELAIDSFGLRLFRDMNMEKALEEWNLVQATLRQVSGKISGSLFILGATCFATLMFLAEQLLNNADLLRNLSTNLVDTCLWLGWLYPPILLFVYSMFRAAAVSEKASRVAPLVNSWKFDPEDLGDAQWMDADRQYVVQYIIQSEAGFYMKGVRLTAGSVQKMSH</sequence>
<feature type="non-terminal residue" evidence="2">
    <location>
        <position position="1"/>
    </location>
</feature>
<accession>A0A812QZL7</accession>
<dbReference type="Proteomes" id="UP000601435">
    <property type="component" value="Unassembled WGS sequence"/>
</dbReference>
<protein>
    <submittedName>
        <fullName evidence="2">Uncharacterized protein</fullName>
    </submittedName>
</protein>
<evidence type="ECO:0000313" key="3">
    <source>
        <dbReference type="Proteomes" id="UP000601435"/>
    </source>
</evidence>
<feature type="transmembrane region" description="Helical" evidence="1">
    <location>
        <begin position="212"/>
        <end position="239"/>
    </location>
</feature>
<keyword evidence="1" id="KW-0812">Transmembrane</keyword>
<proteinExistence type="predicted"/>
<dbReference type="AlphaFoldDB" id="A0A812QZL7"/>
<feature type="transmembrane region" description="Helical" evidence="1">
    <location>
        <begin position="312"/>
        <end position="331"/>
    </location>
</feature>
<keyword evidence="1" id="KW-1133">Transmembrane helix</keyword>
<comment type="caution">
    <text evidence="2">The sequence shown here is derived from an EMBL/GenBank/DDBJ whole genome shotgun (WGS) entry which is preliminary data.</text>
</comment>
<feature type="transmembrane region" description="Helical" evidence="1">
    <location>
        <begin position="273"/>
        <end position="292"/>
    </location>
</feature>
<reference evidence="2" key="1">
    <citation type="submission" date="2021-02" db="EMBL/GenBank/DDBJ databases">
        <authorList>
            <person name="Dougan E. K."/>
            <person name="Rhodes N."/>
            <person name="Thang M."/>
            <person name="Chan C."/>
        </authorList>
    </citation>
    <scope>NUCLEOTIDE SEQUENCE</scope>
</reference>
<keyword evidence="3" id="KW-1185">Reference proteome</keyword>
<dbReference type="EMBL" id="CAJNJA010017930">
    <property type="protein sequence ID" value="CAE7411108.1"/>
    <property type="molecule type" value="Genomic_DNA"/>
</dbReference>
<feature type="transmembrane region" description="Helical" evidence="1">
    <location>
        <begin position="171"/>
        <end position="192"/>
    </location>
</feature>
<name>A0A812QZL7_9DINO</name>
<organism evidence="2 3">
    <name type="scientific">Symbiodinium necroappetens</name>
    <dbReference type="NCBI Taxonomy" id="1628268"/>
    <lineage>
        <taxon>Eukaryota</taxon>
        <taxon>Sar</taxon>
        <taxon>Alveolata</taxon>
        <taxon>Dinophyceae</taxon>
        <taxon>Suessiales</taxon>
        <taxon>Symbiodiniaceae</taxon>
        <taxon>Symbiodinium</taxon>
    </lineage>
</organism>
<evidence type="ECO:0000256" key="1">
    <source>
        <dbReference type="SAM" id="Phobius"/>
    </source>
</evidence>
<keyword evidence="1" id="KW-0472">Membrane</keyword>
<feature type="transmembrane region" description="Helical" evidence="1">
    <location>
        <begin position="55"/>
        <end position="75"/>
    </location>
</feature>
<evidence type="ECO:0000313" key="2">
    <source>
        <dbReference type="EMBL" id="CAE7411108.1"/>
    </source>
</evidence>
<feature type="transmembrane region" description="Helical" evidence="1">
    <location>
        <begin position="87"/>
        <end position="110"/>
    </location>
</feature>
<gene>
    <name evidence="2" type="ORF">SNEC2469_LOCUS11299</name>
</gene>